<feature type="region of interest" description="Disordered" evidence="1">
    <location>
        <begin position="30"/>
        <end position="74"/>
    </location>
</feature>
<keyword evidence="3" id="KW-1185">Reference proteome</keyword>
<dbReference type="EMBL" id="JARK01001341">
    <property type="protein sequence ID" value="EYC30265.1"/>
    <property type="molecule type" value="Genomic_DNA"/>
</dbReference>
<dbReference type="AlphaFoldDB" id="A0A016VS67"/>
<accession>A0A016VS67</accession>
<name>A0A016VS67_9BILA</name>
<proteinExistence type="predicted"/>
<reference evidence="3" key="1">
    <citation type="journal article" date="2015" name="Nat. Genet.">
        <title>The genome and transcriptome of the zoonotic hookworm Ancylostoma ceylanicum identify infection-specific gene families.</title>
        <authorList>
            <person name="Schwarz E.M."/>
            <person name="Hu Y."/>
            <person name="Antoshechkin I."/>
            <person name="Miller M.M."/>
            <person name="Sternberg P.W."/>
            <person name="Aroian R.V."/>
        </authorList>
    </citation>
    <scope>NUCLEOTIDE SEQUENCE</scope>
    <source>
        <strain evidence="3">HY135</strain>
    </source>
</reference>
<organism evidence="2 3">
    <name type="scientific">Ancylostoma ceylanicum</name>
    <dbReference type="NCBI Taxonomy" id="53326"/>
    <lineage>
        <taxon>Eukaryota</taxon>
        <taxon>Metazoa</taxon>
        <taxon>Ecdysozoa</taxon>
        <taxon>Nematoda</taxon>
        <taxon>Chromadorea</taxon>
        <taxon>Rhabditida</taxon>
        <taxon>Rhabditina</taxon>
        <taxon>Rhabditomorpha</taxon>
        <taxon>Strongyloidea</taxon>
        <taxon>Ancylostomatidae</taxon>
        <taxon>Ancylostomatinae</taxon>
        <taxon>Ancylostoma</taxon>
    </lineage>
</organism>
<comment type="caution">
    <text evidence="2">The sequence shown here is derived from an EMBL/GenBank/DDBJ whole genome shotgun (WGS) entry which is preliminary data.</text>
</comment>
<protein>
    <submittedName>
        <fullName evidence="2">Uncharacterized protein</fullName>
    </submittedName>
</protein>
<gene>
    <name evidence="2" type="primary">Acey_s0005.g2546</name>
    <name evidence="2" type="ORF">Y032_0005g2546</name>
</gene>
<evidence type="ECO:0000256" key="1">
    <source>
        <dbReference type="SAM" id="MobiDB-lite"/>
    </source>
</evidence>
<evidence type="ECO:0000313" key="2">
    <source>
        <dbReference type="EMBL" id="EYC30265.1"/>
    </source>
</evidence>
<dbReference type="Proteomes" id="UP000024635">
    <property type="component" value="Unassembled WGS sequence"/>
</dbReference>
<evidence type="ECO:0000313" key="3">
    <source>
        <dbReference type="Proteomes" id="UP000024635"/>
    </source>
</evidence>
<sequence length="74" mass="8410">MAKSESYYTLAPCAKHISTSQTAALPMFARKKAKDRDKRATKLRADSTSQNSLHKLDNPSKQCPRPRMCRPRMT</sequence>
<feature type="compositionally biased region" description="Basic and acidic residues" evidence="1">
    <location>
        <begin position="34"/>
        <end position="45"/>
    </location>
</feature>